<sequence length="88" mass="9416">MNAHRGSRLRVARIVGLLSAAFVLAIADAGFIAYCVVQAVWFPATDSALAAVIHETPDYLVFAALMLAGLVLSIVDLVKLARTPPIRR</sequence>
<reference evidence="2 3" key="1">
    <citation type="submission" date="2019-09" db="EMBL/GenBank/DDBJ databases">
        <authorList>
            <person name="Depoorter E."/>
        </authorList>
    </citation>
    <scope>NUCLEOTIDE SEQUENCE [LARGE SCALE GENOMIC DNA]</scope>
    <source>
        <strain evidence="2">LMG 13014</strain>
    </source>
</reference>
<feature type="transmembrane region" description="Helical" evidence="1">
    <location>
        <begin position="12"/>
        <end position="39"/>
    </location>
</feature>
<keyword evidence="1" id="KW-0472">Membrane</keyword>
<organism evidence="2 3">
    <name type="scientific">Burkholderia aenigmatica</name>
    <dbReference type="NCBI Taxonomy" id="2015348"/>
    <lineage>
        <taxon>Bacteria</taxon>
        <taxon>Pseudomonadati</taxon>
        <taxon>Pseudomonadota</taxon>
        <taxon>Betaproteobacteria</taxon>
        <taxon>Burkholderiales</taxon>
        <taxon>Burkholderiaceae</taxon>
        <taxon>Burkholderia</taxon>
        <taxon>Burkholderia cepacia complex</taxon>
    </lineage>
</organism>
<gene>
    <name evidence="2" type="ORF">BLA13014_01005</name>
</gene>
<evidence type="ECO:0000256" key="1">
    <source>
        <dbReference type="SAM" id="Phobius"/>
    </source>
</evidence>
<name>A0A6P2IES2_9BURK</name>
<dbReference type="RefSeq" id="WP_175021499.1">
    <property type="nucleotide sequence ID" value="NZ_CABVQC010000004.1"/>
</dbReference>
<feature type="transmembrane region" description="Helical" evidence="1">
    <location>
        <begin position="59"/>
        <end position="78"/>
    </location>
</feature>
<evidence type="ECO:0000313" key="3">
    <source>
        <dbReference type="Proteomes" id="UP000494261"/>
    </source>
</evidence>
<dbReference type="AlphaFoldDB" id="A0A6P2IES2"/>
<protein>
    <submittedName>
        <fullName evidence="2">Uncharacterized protein</fullName>
    </submittedName>
</protein>
<proteinExistence type="predicted"/>
<keyword evidence="1" id="KW-1133">Transmembrane helix</keyword>
<accession>A0A6P2IES2</accession>
<dbReference type="EMBL" id="CABVQC010000004">
    <property type="protein sequence ID" value="VWB27133.1"/>
    <property type="molecule type" value="Genomic_DNA"/>
</dbReference>
<dbReference type="Proteomes" id="UP000494261">
    <property type="component" value="Unassembled WGS sequence"/>
</dbReference>
<evidence type="ECO:0000313" key="2">
    <source>
        <dbReference type="EMBL" id="VWB27133.1"/>
    </source>
</evidence>
<keyword evidence="1" id="KW-0812">Transmembrane</keyword>